<dbReference type="Proteomes" id="UP000054018">
    <property type="component" value="Unassembled WGS sequence"/>
</dbReference>
<keyword evidence="1" id="KW-0732">Signal</keyword>
<reference evidence="2 3" key="1">
    <citation type="submission" date="2014-04" db="EMBL/GenBank/DDBJ databases">
        <authorList>
            <consortium name="DOE Joint Genome Institute"/>
            <person name="Kuo A."/>
            <person name="Kohler A."/>
            <person name="Costa M.D."/>
            <person name="Nagy L.G."/>
            <person name="Floudas D."/>
            <person name="Copeland A."/>
            <person name="Barry K.W."/>
            <person name="Cichocki N."/>
            <person name="Veneault-Fourrey C."/>
            <person name="LaButti K."/>
            <person name="Lindquist E.A."/>
            <person name="Lipzen A."/>
            <person name="Lundell T."/>
            <person name="Morin E."/>
            <person name="Murat C."/>
            <person name="Sun H."/>
            <person name="Tunlid A."/>
            <person name="Henrissat B."/>
            <person name="Grigoriev I.V."/>
            <person name="Hibbett D.S."/>
            <person name="Martin F."/>
            <person name="Nordberg H.P."/>
            <person name="Cantor M.N."/>
            <person name="Hua S.X."/>
        </authorList>
    </citation>
    <scope>NUCLEOTIDE SEQUENCE [LARGE SCALE GENOMIC DNA]</scope>
    <source>
        <strain evidence="2 3">441</strain>
    </source>
</reference>
<gene>
    <name evidence="2" type="ORF">PISMIDRAFT_44043</name>
</gene>
<feature type="non-terminal residue" evidence="2">
    <location>
        <position position="62"/>
    </location>
</feature>
<feature type="chain" id="PRO_5002223625" evidence="1">
    <location>
        <begin position="24"/>
        <end position="62"/>
    </location>
</feature>
<proteinExistence type="predicted"/>
<feature type="signal peptide" evidence="1">
    <location>
        <begin position="1"/>
        <end position="23"/>
    </location>
</feature>
<dbReference type="HOGENOM" id="CLU_196976_0_0_1"/>
<accession>A0A0C9ZAC7</accession>
<sequence length="62" mass="7104">MQTGSQLHSLFVVILLCCAPSQPLQLWEQHQQSICDDLHNQLIHGHHIENPSEAQMHDFGVY</sequence>
<reference evidence="3" key="2">
    <citation type="submission" date="2015-01" db="EMBL/GenBank/DDBJ databases">
        <title>Evolutionary Origins and Diversification of the Mycorrhizal Mutualists.</title>
        <authorList>
            <consortium name="DOE Joint Genome Institute"/>
            <consortium name="Mycorrhizal Genomics Consortium"/>
            <person name="Kohler A."/>
            <person name="Kuo A."/>
            <person name="Nagy L.G."/>
            <person name="Floudas D."/>
            <person name="Copeland A."/>
            <person name="Barry K.W."/>
            <person name="Cichocki N."/>
            <person name="Veneault-Fourrey C."/>
            <person name="LaButti K."/>
            <person name="Lindquist E.A."/>
            <person name="Lipzen A."/>
            <person name="Lundell T."/>
            <person name="Morin E."/>
            <person name="Murat C."/>
            <person name="Riley R."/>
            <person name="Ohm R."/>
            <person name="Sun H."/>
            <person name="Tunlid A."/>
            <person name="Henrissat B."/>
            <person name="Grigoriev I.V."/>
            <person name="Hibbett D.S."/>
            <person name="Martin F."/>
        </authorList>
    </citation>
    <scope>NUCLEOTIDE SEQUENCE [LARGE SCALE GENOMIC DNA]</scope>
    <source>
        <strain evidence="3">441</strain>
    </source>
</reference>
<dbReference type="STRING" id="765257.A0A0C9ZAC7"/>
<dbReference type="AlphaFoldDB" id="A0A0C9ZAC7"/>
<dbReference type="OrthoDB" id="1728974at2759"/>
<keyword evidence="3" id="KW-1185">Reference proteome</keyword>
<organism evidence="2 3">
    <name type="scientific">Pisolithus microcarpus 441</name>
    <dbReference type="NCBI Taxonomy" id="765257"/>
    <lineage>
        <taxon>Eukaryota</taxon>
        <taxon>Fungi</taxon>
        <taxon>Dikarya</taxon>
        <taxon>Basidiomycota</taxon>
        <taxon>Agaricomycotina</taxon>
        <taxon>Agaricomycetes</taxon>
        <taxon>Agaricomycetidae</taxon>
        <taxon>Boletales</taxon>
        <taxon>Sclerodermatineae</taxon>
        <taxon>Pisolithaceae</taxon>
        <taxon>Pisolithus</taxon>
    </lineage>
</organism>
<evidence type="ECO:0000313" key="2">
    <source>
        <dbReference type="EMBL" id="KIK19417.1"/>
    </source>
</evidence>
<dbReference type="EMBL" id="KN833784">
    <property type="protein sequence ID" value="KIK19417.1"/>
    <property type="molecule type" value="Genomic_DNA"/>
</dbReference>
<protein>
    <submittedName>
        <fullName evidence="2">Uncharacterized protein</fullName>
    </submittedName>
</protein>
<evidence type="ECO:0000256" key="1">
    <source>
        <dbReference type="SAM" id="SignalP"/>
    </source>
</evidence>
<name>A0A0C9ZAC7_9AGAM</name>
<evidence type="ECO:0000313" key="3">
    <source>
        <dbReference type="Proteomes" id="UP000054018"/>
    </source>
</evidence>